<dbReference type="Proteomes" id="UP000297241">
    <property type="component" value="Unassembled WGS sequence"/>
</dbReference>
<dbReference type="SUPFAM" id="SSF55073">
    <property type="entry name" value="Nucleotide cyclase"/>
    <property type="match status" value="1"/>
</dbReference>
<keyword evidence="5 8" id="KW-0472">Membrane</keyword>
<dbReference type="RefSeq" id="WP_135756968.1">
    <property type="nucleotide sequence ID" value="NZ_RQHS01000016.1"/>
</dbReference>
<evidence type="ECO:0000256" key="4">
    <source>
        <dbReference type="ARBA" id="ARBA00022989"/>
    </source>
</evidence>
<dbReference type="GO" id="GO:0000166">
    <property type="term" value="F:nucleotide binding"/>
    <property type="evidence" value="ECO:0007669"/>
    <property type="project" value="UniProtKB-KW"/>
</dbReference>
<evidence type="ECO:0000256" key="7">
    <source>
        <dbReference type="RuleBase" id="RU000405"/>
    </source>
</evidence>
<evidence type="ECO:0000313" key="10">
    <source>
        <dbReference type="EMBL" id="TGM99572.1"/>
    </source>
</evidence>
<dbReference type="PROSITE" id="PS50125">
    <property type="entry name" value="GUANYLATE_CYCLASE_2"/>
    <property type="match status" value="1"/>
</dbReference>
<feature type="transmembrane region" description="Helical" evidence="8">
    <location>
        <begin position="126"/>
        <end position="141"/>
    </location>
</feature>
<dbReference type="InterPro" id="IPR050401">
    <property type="entry name" value="Cyclic_nucleotide_synthase"/>
</dbReference>
<dbReference type="InterPro" id="IPR018297">
    <property type="entry name" value="A/G_cyclase_CS"/>
</dbReference>
<gene>
    <name evidence="10" type="ORF">EHR06_10620</name>
</gene>
<dbReference type="EMBL" id="RQHS01000016">
    <property type="protein sequence ID" value="TGM99572.1"/>
    <property type="molecule type" value="Genomic_DNA"/>
</dbReference>
<dbReference type="Gene3D" id="6.10.250.780">
    <property type="match status" value="1"/>
</dbReference>
<dbReference type="PANTHER" id="PTHR11920:SF335">
    <property type="entry name" value="GUANYLATE CYCLASE"/>
    <property type="match status" value="1"/>
</dbReference>
<dbReference type="GO" id="GO:0009190">
    <property type="term" value="P:cyclic nucleotide biosynthetic process"/>
    <property type="evidence" value="ECO:0007669"/>
    <property type="project" value="InterPro"/>
</dbReference>
<dbReference type="InterPro" id="IPR001054">
    <property type="entry name" value="A/G_cyclase"/>
</dbReference>
<sequence>MFSRLKESPGIFKTLFEYCRIPERIWKKLLSIGVEDAPGARYIVATNAVVLITAIFTLVYYIVFTAFGLAFPIWLYLLWTVNVFGYAFVLFFNFIRSHKAARLLLAAVGTMQLLMISRILPQEAGLDLYIIASFAFPFYIFPPEEKKYIYIMEAALALLFVAVHIIPYFFDPILSLEPKYRSYFYFTSLILVVAWFSFIGKELAQAAWDADRSLKEEKAKTELLLLNILPKETADELKKTGSSEPRLITQATVLFTDFYGFTSIAEKLTPNDLVKELDFCFRHFDSVTETHRLEKLKTIGDAYMCVAGVPSYRSSHAVDSLLAALEMLERLEELSKLKKGPNWKARIGIHSGPLVAGVIGARKFSYDVWGDTVNLASRMESNSEPGKVNVTQSIVDLTDEYFQFKSRGKLPVKNKQKTAMYFLLGLKPEFRDRKNPRNPNGKFWEEYGKQFGRREPIISY</sequence>
<keyword evidence="2 8" id="KW-0812">Transmembrane</keyword>
<evidence type="ECO:0000256" key="2">
    <source>
        <dbReference type="ARBA" id="ARBA00022692"/>
    </source>
</evidence>
<proteinExistence type="inferred from homology"/>
<dbReference type="PROSITE" id="PS00452">
    <property type="entry name" value="GUANYLATE_CYCLASE_1"/>
    <property type="match status" value="1"/>
</dbReference>
<evidence type="ECO:0000256" key="6">
    <source>
        <dbReference type="ARBA" id="ARBA00023239"/>
    </source>
</evidence>
<dbReference type="OrthoDB" id="315417at2"/>
<dbReference type="InterPro" id="IPR029787">
    <property type="entry name" value="Nucleotide_cyclase"/>
</dbReference>
<feature type="transmembrane region" description="Helical" evidence="8">
    <location>
        <begin position="48"/>
        <end position="67"/>
    </location>
</feature>
<dbReference type="GO" id="GO:0016020">
    <property type="term" value="C:membrane"/>
    <property type="evidence" value="ECO:0007669"/>
    <property type="project" value="UniProtKB-SubCell"/>
</dbReference>
<name>A0A4Z1ADT9_9LEPT</name>
<dbReference type="GO" id="GO:0035556">
    <property type="term" value="P:intracellular signal transduction"/>
    <property type="evidence" value="ECO:0007669"/>
    <property type="project" value="InterPro"/>
</dbReference>
<evidence type="ECO:0000256" key="1">
    <source>
        <dbReference type="ARBA" id="ARBA00004370"/>
    </source>
</evidence>
<keyword evidence="11" id="KW-1185">Reference proteome</keyword>
<keyword evidence="3" id="KW-0547">Nucleotide-binding</keyword>
<organism evidence="10 11">
    <name type="scientific">Leptospira dzoumogneensis</name>
    <dbReference type="NCBI Taxonomy" id="2484904"/>
    <lineage>
        <taxon>Bacteria</taxon>
        <taxon>Pseudomonadati</taxon>
        <taxon>Spirochaetota</taxon>
        <taxon>Spirochaetia</taxon>
        <taxon>Leptospirales</taxon>
        <taxon>Leptospiraceae</taxon>
        <taxon>Leptospira</taxon>
    </lineage>
</organism>
<feature type="transmembrane region" description="Helical" evidence="8">
    <location>
        <begin position="182"/>
        <end position="199"/>
    </location>
</feature>
<dbReference type="AlphaFoldDB" id="A0A4Z1ADT9"/>
<reference evidence="10" key="1">
    <citation type="journal article" date="2019" name="PLoS Negl. Trop. Dis.">
        <title>Revisiting the worldwide diversity of Leptospira species in the environment.</title>
        <authorList>
            <person name="Vincent A.T."/>
            <person name="Schiettekatte O."/>
            <person name="Bourhy P."/>
            <person name="Veyrier F.J."/>
            <person name="Picardeau M."/>
        </authorList>
    </citation>
    <scope>NUCLEOTIDE SEQUENCE [LARGE SCALE GENOMIC DNA]</scope>
    <source>
        <strain evidence="10">201601113</strain>
    </source>
</reference>
<dbReference type="SMART" id="SM00044">
    <property type="entry name" value="CYCc"/>
    <property type="match status" value="1"/>
</dbReference>
<dbReference type="Gene3D" id="3.30.70.1230">
    <property type="entry name" value="Nucleotide cyclase"/>
    <property type="match status" value="1"/>
</dbReference>
<accession>A0A4Z1ADT9</accession>
<dbReference type="GO" id="GO:0004016">
    <property type="term" value="F:adenylate cyclase activity"/>
    <property type="evidence" value="ECO:0007669"/>
    <property type="project" value="UniProtKB-ARBA"/>
</dbReference>
<dbReference type="CDD" id="cd07302">
    <property type="entry name" value="CHD"/>
    <property type="match status" value="1"/>
</dbReference>
<feature type="transmembrane region" description="Helical" evidence="8">
    <location>
        <begin position="73"/>
        <end position="95"/>
    </location>
</feature>
<dbReference type="Pfam" id="PF00211">
    <property type="entry name" value="Guanylate_cyc"/>
    <property type="match status" value="1"/>
</dbReference>
<feature type="transmembrane region" description="Helical" evidence="8">
    <location>
        <begin position="148"/>
        <end position="170"/>
    </location>
</feature>
<evidence type="ECO:0000313" key="11">
    <source>
        <dbReference type="Proteomes" id="UP000297241"/>
    </source>
</evidence>
<evidence type="ECO:0000256" key="3">
    <source>
        <dbReference type="ARBA" id="ARBA00022741"/>
    </source>
</evidence>
<comment type="subcellular location">
    <subcellularLocation>
        <location evidence="1">Membrane</location>
    </subcellularLocation>
</comment>
<evidence type="ECO:0000256" key="5">
    <source>
        <dbReference type="ARBA" id="ARBA00023136"/>
    </source>
</evidence>
<dbReference type="PANTHER" id="PTHR11920">
    <property type="entry name" value="GUANYLYL CYCLASE"/>
    <property type="match status" value="1"/>
</dbReference>
<protein>
    <submittedName>
        <fullName evidence="10">Adenylate/guanylate cyclase domain-containing protein</fullName>
    </submittedName>
</protein>
<comment type="caution">
    <text evidence="10">The sequence shown here is derived from an EMBL/GenBank/DDBJ whole genome shotgun (WGS) entry which is preliminary data.</text>
</comment>
<keyword evidence="4 8" id="KW-1133">Transmembrane helix</keyword>
<evidence type="ECO:0000256" key="8">
    <source>
        <dbReference type="SAM" id="Phobius"/>
    </source>
</evidence>
<evidence type="ECO:0000259" key="9">
    <source>
        <dbReference type="PROSITE" id="PS50125"/>
    </source>
</evidence>
<feature type="domain" description="Guanylate cyclase" evidence="9">
    <location>
        <begin position="252"/>
        <end position="380"/>
    </location>
</feature>
<keyword evidence="6 7" id="KW-0456">Lyase</keyword>
<comment type="similarity">
    <text evidence="7">Belongs to the adenylyl cyclase class-4/guanylyl cyclase family.</text>
</comment>